<feature type="compositionally biased region" description="Polar residues" evidence="1">
    <location>
        <begin position="39"/>
        <end position="49"/>
    </location>
</feature>
<proteinExistence type="predicted"/>
<keyword evidence="2" id="KW-1185">Reference proteome</keyword>
<organism evidence="2 3">
    <name type="scientific">Sitophilus oryzae</name>
    <name type="common">Rice weevil</name>
    <name type="synonym">Curculio oryzae</name>
    <dbReference type="NCBI Taxonomy" id="7048"/>
    <lineage>
        <taxon>Eukaryota</taxon>
        <taxon>Metazoa</taxon>
        <taxon>Ecdysozoa</taxon>
        <taxon>Arthropoda</taxon>
        <taxon>Hexapoda</taxon>
        <taxon>Insecta</taxon>
        <taxon>Pterygota</taxon>
        <taxon>Neoptera</taxon>
        <taxon>Endopterygota</taxon>
        <taxon>Coleoptera</taxon>
        <taxon>Polyphaga</taxon>
        <taxon>Cucujiformia</taxon>
        <taxon>Curculionidae</taxon>
        <taxon>Dryophthorinae</taxon>
        <taxon>Sitophilus</taxon>
    </lineage>
</organism>
<evidence type="ECO:0000313" key="2">
    <source>
        <dbReference type="Proteomes" id="UP000504635"/>
    </source>
</evidence>
<dbReference type="Proteomes" id="UP000504635">
    <property type="component" value="Unplaced"/>
</dbReference>
<evidence type="ECO:0000313" key="3">
    <source>
        <dbReference type="RefSeq" id="XP_030760105.1"/>
    </source>
</evidence>
<protein>
    <submittedName>
        <fullName evidence="3">Fatty acid-binding protein, liver-like isoform X2</fullName>
    </submittedName>
</protein>
<dbReference type="InterPro" id="IPR012674">
    <property type="entry name" value="Calycin"/>
</dbReference>
<dbReference type="SUPFAM" id="SSF50814">
    <property type="entry name" value="Lipocalins"/>
    <property type="match status" value="1"/>
</dbReference>
<gene>
    <name evidence="3" type="primary">LOC115885354</name>
</gene>
<dbReference type="CDD" id="cd00742">
    <property type="entry name" value="FABP"/>
    <property type="match status" value="1"/>
</dbReference>
<dbReference type="Gene3D" id="2.40.128.20">
    <property type="match status" value="1"/>
</dbReference>
<feature type="region of interest" description="Disordered" evidence="1">
    <location>
        <begin position="23"/>
        <end position="49"/>
    </location>
</feature>
<accession>A0A6J2YB02</accession>
<dbReference type="AlphaFoldDB" id="A0A6J2YB02"/>
<evidence type="ECO:0000256" key="1">
    <source>
        <dbReference type="SAM" id="MobiDB-lite"/>
    </source>
</evidence>
<reference evidence="3" key="1">
    <citation type="submission" date="2025-08" db="UniProtKB">
        <authorList>
            <consortium name="RefSeq"/>
        </authorList>
    </citation>
    <scope>IDENTIFICATION</scope>
    <source>
        <tissue evidence="3">Gonads</tissue>
    </source>
</reference>
<name>A0A6J2YB02_SITOR</name>
<dbReference type="OrthoDB" id="412780at2759"/>
<sequence length="134" mass="14499">MGLEGKYEEVKSEGFEAFFKALSAGRPEGQQPRGPPKTPNKSLSISINGDQVTVDRGEEFKPTYTLNKEVDVQGLGGKPVKTKAALAGDQLTVESTDENGTFKRVYALAGSELTVTYSSSKPGVPQFIRVFKKL</sequence>
<dbReference type="GeneID" id="115885354"/>
<dbReference type="RefSeq" id="XP_030760105.1">
    <property type="nucleotide sequence ID" value="XM_030904245.1"/>
</dbReference>